<name>B0G0Z7_DICDI</name>
<feature type="chain" id="PRO_5002750389" evidence="1">
    <location>
        <begin position="25"/>
        <end position="440"/>
    </location>
</feature>
<dbReference type="HOGENOM" id="CLU_020027_6_0_1"/>
<dbReference type="GO" id="GO:0005739">
    <property type="term" value="C:mitochondrion"/>
    <property type="evidence" value="ECO:0000318"/>
    <property type="project" value="GO_Central"/>
</dbReference>
<evidence type="ECO:0000313" key="3">
    <source>
        <dbReference type="EMBL" id="EDR41115.1"/>
    </source>
</evidence>
<dbReference type="GO" id="GO:0019216">
    <property type="term" value="P:regulation of lipid metabolic process"/>
    <property type="evidence" value="ECO:0000318"/>
    <property type="project" value="GO_Central"/>
</dbReference>
<dbReference type="PhylomeDB" id="B0G0Z7"/>
<dbReference type="GO" id="GO:0006508">
    <property type="term" value="P:proteolysis"/>
    <property type="evidence" value="ECO:0000318"/>
    <property type="project" value="GO_Central"/>
</dbReference>
<dbReference type="KEGG" id="ddi:DDB_G0294597"/>
<dbReference type="Pfam" id="PF00144">
    <property type="entry name" value="Beta-lactamase"/>
    <property type="match status" value="1"/>
</dbReference>
<keyword evidence="4" id="KW-1185">Reference proteome</keyword>
<dbReference type="dictyBase" id="DDB_G0294597"/>
<dbReference type="Proteomes" id="UP000002195">
    <property type="component" value="Unassembled WGS sequence"/>
</dbReference>
<dbReference type="STRING" id="44689.B0G0Z7"/>
<feature type="domain" description="Beta-lactamase-related" evidence="2">
    <location>
        <begin position="85"/>
        <end position="422"/>
    </location>
</feature>
<dbReference type="InterPro" id="IPR052794">
    <property type="entry name" value="Mito_Ser_Protease_LACTB"/>
</dbReference>
<accession>B0G0Z7</accession>
<dbReference type="eggNOG" id="ENOG502QQBX">
    <property type="taxonomic scope" value="Eukaryota"/>
</dbReference>
<dbReference type="InterPro" id="IPR001466">
    <property type="entry name" value="Beta-lactam-related"/>
</dbReference>
<dbReference type="GeneID" id="8617408"/>
<dbReference type="VEuPathDB" id="AmoebaDB:DDB_G0294597"/>
<dbReference type="GO" id="GO:0008233">
    <property type="term" value="F:peptidase activity"/>
    <property type="evidence" value="ECO:0000318"/>
    <property type="project" value="GO_Central"/>
</dbReference>
<dbReference type="FunCoup" id="B0G0Z7">
    <property type="interactions" value="47"/>
</dbReference>
<dbReference type="PANTHER" id="PTHR46520">
    <property type="entry name" value="SERINE BETA-LACTAMASE-LIKE PROTEIN LACTB, MITOCHONDRIAL"/>
    <property type="match status" value="1"/>
</dbReference>
<evidence type="ECO:0000313" key="4">
    <source>
        <dbReference type="Proteomes" id="UP000002195"/>
    </source>
</evidence>
<organism evidence="3 4">
    <name type="scientific">Dictyostelium discoideum</name>
    <name type="common">Social amoeba</name>
    <dbReference type="NCBI Taxonomy" id="44689"/>
    <lineage>
        <taxon>Eukaryota</taxon>
        <taxon>Amoebozoa</taxon>
        <taxon>Evosea</taxon>
        <taxon>Eumycetozoa</taxon>
        <taxon>Dictyostelia</taxon>
        <taxon>Dictyosteliales</taxon>
        <taxon>Dictyosteliaceae</taxon>
        <taxon>Dictyostelium</taxon>
    </lineage>
</organism>
<gene>
    <name evidence="3" type="ORF">DDB_G0294597</name>
</gene>
<dbReference type="SMR" id="B0G0Z7"/>
<sequence length="440" mass="48934">MNSLIKGTSLLFVGISGFSTILNCEDKPTTTTKTTTLTNNSVCCKSPTQCIVNSSTLSPIIIKNKKNMNRELKKEILSWKEGNCVPGISVCIQSNGETIYKEAFGFADVENVIPMETSSKLRVASISKALTSIGLGVLFEQGKIKFSDSIQKHVPEWKNSPNFPDDVLTINHVASHLGGIRHYGLNRKAEFYSVEKFKTDKEYNPWGHRNPLEMFKENPWVKDLEKTKPGHYFNYSTFGYTLLGLVIESASGKSFTTFMRDSVFRPCGMFDTQPDEHDSLIPGRSKQYALKFTPRTQQEISANGYDEARVSLCNAEFTNSSYKWPGGGFISTAEDLCKLGSTVLGGRLLKQSTIDHLFKPNPPLTGKNTMNYCTGWFKQPSSKNNTDIIYHTGNAVGGSTVLVMIPQENIVVSVLANQEKTNLINEFGFNLARIASKYNN</sequence>
<evidence type="ECO:0000256" key="1">
    <source>
        <dbReference type="SAM" id="SignalP"/>
    </source>
</evidence>
<keyword evidence="1" id="KW-0732">Signal</keyword>
<dbReference type="PaxDb" id="44689-DDB0233562"/>
<dbReference type="AlphaFoldDB" id="B0G0Z7"/>
<dbReference type="InParanoid" id="B0G0Z7"/>
<dbReference type="SUPFAM" id="SSF56601">
    <property type="entry name" value="beta-lactamase/transpeptidase-like"/>
    <property type="match status" value="1"/>
</dbReference>
<proteinExistence type="predicted"/>
<reference evidence="3 4" key="1">
    <citation type="journal article" date="2005" name="Nature">
        <title>The genome of the social amoeba Dictyostelium discoideum.</title>
        <authorList>
            <consortium name="The Dictyostelium discoideum Sequencing Consortium"/>
            <person name="Eichinger L."/>
            <person name="Pachebat J.A."/>
            <person name="Glockner G."/>
            <person name="Rajandream M.A."/>
            <person name="Sucgang R."/>
            <person name="Berriman M."/>
            <person name="Song J."/>
            <person name="Olsen R."/>
            <person name="Szafranski K."/>
            <person name="Xu Q."/>
            <person name="Tunggal B."/>
            <person name="Kummerfeld S."/>
            <person name="Madera M."/>
            <person name="Konfortov B.A."/>
            <person name="Rivero F."/>
            <person name="Bankier A.T."/>
            <person name="Lehmann R."/>
            <person name="Hamlin N."/>
            <person name="Davies R."/>
            <person name="Gaudet P."/>
            <person name="Fey P."/>
            <person name="Pilcher K."/>
            <person name="Chen G."/>
            <person name="Saunders D."/>
            <person name="Sodergren E."/>
            <person name="Davis P."/>
            <person name="Kerhornou A."/>
            <person name="Nie X."/>
            <person name="Hall N."/>
            <person name="Anjard C."/>
            <person name="Hemphill L."/>
            <person name="Bason N."/>
            <person name="Farbrother P."/>
            <person name="Desany B."/>
            <person name="Just E."/>
            <person name="Morio T."/>
            <person name="Rost R."/>
            <person name="Churcher C."/>
            <person name="Cooper J."/>
            <person name="Haydock S."/>
            <person name="van Driessche N."/>
            <person name="Cronin A."/>
            <person name="Goodhead I."/>
            <person name="Muzny D."/>
            <person name="Mourier T."/>
            <person name="Pain A."/>
            <person name="Lu M."/>
            <person name="Harper D."/>
            <person name="Lindsay R."/>
            <person name="Hauser H."/>
            <person name="James K."/>
            <person name="Quiles M."/>
            <person name="Madan Babu M."/>
            <person name="Saito T."/>
            <person name="Buchrieser C."/>
            <person name="Wardroper A."/>
            <person name="Felder M."/>
            <person name="Thangavelu M."/>
            <person name="Johnson D."/>
            <person name="Knights A."/>
            <person name="Loulseged H."/>
            <person name="Mungall K."/>
            <person name="Oliver K."/>
            <person name="Price C."/>
            <person name="Quail M.A."/>
            <person name="Urushihara H."/>
            <person name="Hernandez J."/>
            <person name="Rabbinowitsch E."/>
            <person name="Steffen D."/>
            <person name="Sanders M."/>
            <person name="Ma J."/>
            <person name="Kohara Y."/>
            <person name="Sharp S."/>
            <person name="Simmonds M."/>
            <person name="Spiegler S."/>
            <person name="Tivey A."/>
            <person name="Sugano S."/>
            <person name="White B."/>
            <person name="Walker D."/>
            <person name="Woodward J."/>
            <person name="Winckler T."/>
            <person name="Tanaka Y."/>
            <person name="Shaulsky G."/>
            <person name="Schleicher M."/>
            <person name="Weinstock G."/>
            <person name="Rosenthal A."/>
            <person name="Cox E.C."/>
            <person name="Chisholm R.L."/>
            <person name="Gibbs R."/>
            <person name="Loomis W.F."/>
            <person name="Platzer M."/>
            <person name="Kay R.R."/>
            <person name="Williams J."/>
            <person name="Dear P.H."/>
            <person name="Noegel A.A."/>
            <person name="Barrell B."/>
            <person name="Kuspa A."/>
        </authorList>
    </citation>
    <scope>NUCLEOTIDE SEQUENCE [LARGE SCALE GENOMIC DNA]</scope>
    <source>
        <strain evidence="3 4">AX4</strain>
    </source>
</reference>
<dbReference type="RefSeq" id="XP_001732957.1">
    <property type="nucleotide sequence ID" value="XM_001732905.1"/>
</dbReference>
<comment type="caution">
    <text evidence="3">The sequence shown here is derived from an EMBL/GenBank/DDBJ whole genome shotgun (WGS) entry which is preliminary data.</text>
</comment>
<protein>
    <submittedName>
        <fullName evidence="3">Beta-lactamase family protein</fullName>
    </submittedName>
</protein>
<evidence type="ECO:0000259" key="2">
    <source>
        <dbReference type="Pfam" id="PF00144"/>
    </source>
</evidence>
<dbReference type="MEROPS" id="S12.A27"/>
<dbReference type="OMA" id="CCRQQRH"/>
<feature type="signal peptide" evidence="1">
    <location>
        <begin position="1"/>
        <end position="24"/>
    </location>
</feature>
<dbReference type="Gene3D" id="3.40.710.10">
    <property type="entry name" value="DD-peptidase/beta-lactamase superfamily"/>
    <property type="match status" value="1"/>
</dbReference>
<dbReference type="InterPro" id="IPR012338">
    <property type="entry name" value="Beta-lactam/transpept-like"/>
</dbReference>
<dbReference type="EMBL" id="AAFI02000005">
    <property type="protein sequence ID" value="EDR41115.1"/>
    <property type="molecule type" value="Genomic_DNA"/>
</dbReference>
<dbReference type="PANTHER" id="PTHR46520:SF1">
    <property type="entry name" value="SERINE BETA-LACTAMASE-LIKE PROTEIN LACTB, MITOCHONDRIAL"/>
    <property type="match status" value="1"/>
</dbReference>